<gene>
    <name evidence="3" type="ORF">ASPCADRAFT_207865</name>
</gene>
<dbReference type="PANTHER" id="PTHR39601">
    <property type="entry name" value="CHORIOGENIN HMINOR"/>
    <property type="match status" value="1"/>
</dbReference>
<feature type="region of interest" description="Disordered" evidence="1">
    <location>
        <begin position="249"/>
        <end position="289"/>
    </location>
</feature>
<feature type="compositionally biased region" description="Low complexity" evidence="1">
    <location>
        <begin position="17"/>
        <end position="32"/>
    </location>
</feature>
<dbReference type="VEuPathDB" id="FungiDB:ASPCADRAFT_207865"/>
<dbReference type="AlphaFoldDB" id="A0A1R3RLN2"/>
<feature type="region of interest" description="Disordered" evidence="1">
    <location>
        <begin position="17"/>
        <end position="173"/>
    </location>
</feature>
<evidence type="ECO:0000313" key="4">
    <source>
        <dbReference type="Proteomes" id="UP000188318"/>
    </source>
</evidence>
<dbReference type="PANTHER" id="PTHR39601:SF2">
    <property type="entry name" value="CHORIOGENIN HMINOR"/>
    <property type="match status" value="1"/>
</dbReference>
<evidence type="ECO:0000259" key="2">
    <source>
        <dbReference type="Pfam" id="PF26013"/>
    </source>
</evidence>
<feature type="compositionally biased region" description="Low complexity" evidence="1">
    <location>
        <begin position="797"/>
        <end position="824"/>
    </location>
</feature>
<dbReference type="Proteomes" id="UP000188318">
    <property type="component" value="Unassembled WGS sequence"/>
</dbReference>
<keyword evidence="4" id="KW-1185">Reference proteome</keyword>
<dbReference type="InterPro" id="IPR058317">
    <property type="entry name" value="DUF8004"/>
</dbReference>
<name>A0A1R3RLN2_ASPC5</name>
<dbReference type="OMA" id="WIAGLDQ"/>
<accession>A0A1R3RLN2</accession>
<dbReference type="EMBL" id="KV907500">
    <property type="protein sequence ID" value="OOF95391.1"/>
    <property type="molecule type" value="Genomic_DNA"/>
</dbReference>
<dbReference type="OrthoDB" id="5300331at2759"/>
<feature type="compositionally biased region" description="Low complexity" evidence="1">
    <location>
        <begin position="163"/>
        <end position="173"/>
    </location>
</feature>
<feature type="region of interest" description="Disordered" evidence="1">
    <location>
        <begin position="865"/>
        <end position="888"/>
    </location>
</feature>
<proteinExistence type="predicted"/>
<reference evidence="4" key="1">
    <citation type="journal article" date="2017" name="Genome Biol.">
        <title>Comparative genomics reveals high biological diversity and specific adaptations in the industrially and medically important fungal genus Aspergillus.</title>
        <authorList>
            <person name="de Vries R.P."/>
            <person name="Riley R."/>
            <person name="Wiebenga A."/>
            <person name="Aguilar-Osorio G."/>
            <person name="Amillis S."/>
            <person name="Uchima C.A."/>
            <person name="Anderluh G."/>
            <person name="Asadollahi M."/>
            <person name="Askin M."/>
            <person name="Barry K."/>
            <person name="Battaglia E."/>
            <person name="Bayram O."/>
            <person name="Benocci T."/>
            <person name="Braus-Stromeyer S.A."/>
            <person name="Caldana C."/>
            <person name="Canovas D."/>
            <person name="Cerqueira G.C."/>
            <person name="Chen F."/>
            <person name="Chen W."/>
            <person name="Choi C."/>
            <person name="Clum A."/>
            <person name="Dos Santos R.A."/>
            <person name="Damasio A.R."/>
            <person name="Diallinas G."/>
            <person name="Emri T."/>
            <person name="Fekete E."/>
            <person name="Flipphi M."/>
            <person name="Freyberg S."/>
            <person name="Gallo A."/>
            <person name="Gournas C."/>
            <person name="Habgood R."/>
            <person name="Hainaut M."/>
            <person name="Harispe M.L."/>
            <person name="Henrissat B."/>
            <person name="Hilden K.S."/>
            <person name="Hope R."/>
            <person name="Hossain A."/>
            <person name="Karabika E."/>
            <person name="Karaffa L."/>
            <person name="Karanyi Z."/>
            <person name="Krasevec N."/>
            <person name="Kuo A."/>
            <person name="Kusch H."/>
            <person name="LaButti K."/>
            <person name="Lagendijk E.L."/>
            <person name="Lapidus A."/>
            <person name="Levasseur A."/>
            <person name="Lindquist E."/>
            <person name="Lipzen A."/>
            <person name="Logrieco A.F."/>
            <person name="MacCabe A."/>
            <person name="Maekelae M.R."/>
            <person name="Malavazi I."/>
            <person name="Melin P."/>
            <person name="Meyer V."/>
            <person name="Mielnichuk N."/>
            <person name="Miskei M."/>
            <person name="Molnar A.P."/>
            <person name="Mule G."/>
            <person name="Ngan C.Y."/>
            <person name="Orejas M."/>
            <person name="Orosz E."/>
            <person name="Ouedraogo J.P."/>
            <person name="Overkamp K.M."/>
            <person name="Park H.-S."/>
            <person name="Perrone G."/>
            <person name="Piumi F."/>
            <person name="Punt P.J."/>
            <person name="Ram A.F."/>
            <person name="Ramon A."/>
            <person name="Rauscher S."/>
            <person name="Record E."/>
            <person name="Riano-Pachon D.M."/>
            <person name="Robert V."/>
            <person name="Roehrig J."/>
            <person name="Ruller R."/>
            <person name="Salamov A."/>
            <person name="Salih N.S."/>
            <person name="Samson R.A."/>
            <person name="Sandor E."/>
            <person name="Sanguinetti M."/>
            <person name="Schuetze T."/>
            <person name="Sepcic K."/>
            <person name="Shelest E."/>
            <person name="Sherlock G."/>
            <person name="Sophianopoulou V."/>
            <person name="Squina F.M."/>
            <person name="Sun H."/>
            <person name="Susca A."/>
            <person name="Todd R.B."/>
            <person name="Tsang A."/>
            <person name="Unkles S.E."/>
            <person name="van de Wiele N."/>
            <person name="van Rossen-Uffink D."/>
            <person name="Oliveira J.V."/>
            <person name="Vesth T.C."/>
            <person name="Visser J."/>
            <person name="Yu J.-H."/>
            <person name="Zhou M."/>
            <person name="Andersen M.R."/>
            <person name="Archer D.B."/>
            <person name="Baker S.E."/>
            <person name="Benoit I."/>
            <person name="Brakhage A.A."/>
            <person name="Braus G.H."/>
            <person name="Fischer R."/>
            <person name="Frisvad J.C."/>
            <person name="Goldman G.H."/>
            <person name="Houbraken J."/>
            <person name="Oakley B."/>
            <person name="Pocsi I."/>
            <person name="Scazzocchio C."/>
            <person name="Seiboth B."/>
            <person name="vanKuyk P.A."/>
            <person name="Wortman J."/>
            <person name="Dyer P.S."/>
            <person name="Grigoriev I.V."/>
        </authorList>
    </citation>
    <scope>NUCLEOTIDE SEQUENCE [LARGE SCALE GENOMIC DNA]</scope>
    <source>
        <strain evidence="4">ITEM 5010</strain>
    </source>
</reference>
<protein>
    <recommendedName>
        <fullName evidence="2">DUF8004 domain-containing protein</fullName>
    </recommendedName>
</protein>
<feature type="region of interest" description="Disordered" evidence="1">
    <location>
        <begin position="786"/>
        <end position="853"/>
    </location>
</feature>
<dbReference type="STRING" id="602072.A0A1R3RLN2"/>
<sequence>MLSAPVKSAKRISSLFSLGSNRDSSISSSPASPNLPKPSPDQLPQDARPQSVPQPVRAVSNPQSDYADARTPVSPIPNDGFDLDEPLQPPPSLLAVNQDLANSASNSPDGRPQSRGRGRSGSRPSSSAGLFVPGTGPDSRPGTPSSKRRSWMPGRARASSVDPRPTTTAAAGPGAWIAGLEQKILYDLEPLARGDQIPELWNDSGDTYVYLFPQNTGRAASFKVHRTVFVESPSLRDLAMGGNLSSLEQQTRTMSLSSPVIGPASPPLTPQDALAENDNDNDSSGSRRMAYMEDDGQDEFQEFHLYLPIPLNSDVSSAGSQISQEDTETLLLFRNLFAFLLGQSLIATARSSSLFSIFMDVATLLSRFEFSNFDGTNFGETATTSFGNYCEELRLADVRKSREKTIEAIVLGERLRFFPLYLEGFVHGVGKLDELKQLRSPKYGLISPVTQKRLERGFIDLDTRLRVLYSKLDDFDFPSVFSGIANSATSAESKVVRFKNWRVAFAEFRRFTMQYYRQKYGSWPPKARSKKNQFEESGLNRQVVKDLYNDFADLYDMLVDRESLTTRTVDMAADTSESSDTDGMMTRALRQIMSEYDRSTPPVQPPIPFDIPQYPSLQALERKPMDAKKEAKKKAKKLKDADINAVLMDSYTREAMKPTPFIEAFMQFERRCAHGKNVNDMIDFRCGQWIFLYCVIQSLPLVVVDVQDIKYVDGVEYFLCIAPRGGAPWIQNDSKTARSWFGVAGGAGVVSLPSDVVINGVEGIYRRSHCWQVAEQWAEKDAILAPPTIDDPYDNESSLSSPYQAQQSSADSSEQQQQQLQQGQGTPLMSPSGLTPPPAIPRLNSPAMSRRAEHRHSIYPGLEALPLPAGVAPMDPPARPISRFNPNMSFDDILKQVPNQQKKK</sequence>
<feature type="compositionally biased region" description="Polar residues" evidence="1">
    <location>
        <begin position="249"/>
        <end position="258"/>
    </location>
</feature>
<organism evidence="3 4">
    <name type="scientific">Aspergillus carbonarius (strain ITEM 5010)</name>
    <dbReference type="NCBI Taxonomy" id="602072"/>
    <lineage>
        <taxon>Eukaryota</taxon>
        <taxon>Fungi</taxon>
        <taxon>Dikarya</taxon>
        <taxon>Ascomycota</taxon>
        <taxon>Pezizomycotina</taxon>
        <taxon>Eurotiomycetes</taxon>
        <taxon>Eurotiomycetidae</taxon>
        <taxon>Eurotiales</taxon>
        <taxon>Aspergillaceae</taxon>
        <taxon>Aspergillus</taxon>
        <taxon>Aspergillus subgen. Circumdati</taxon>
    </lineage>
</organism>
<feature type="domain" description="DUF8004" evidence="2">
    <location>
        <begin position="384"/>
        <end position="477"/>
    </location>
</feature>
<evidence type="ECO:0000313" key="3">
    <source>
        <dbReference type="EMBL" id="OOF95391.1"/>
    </source>
</evidence>
<dbReference type="Pfam" id="PF26013">
    <property type="entry name" value="DUF8004"/>
    <property type="match status" value="1"/>
</dbReference>
<evidence type="ECO:0000256" key="1">
    <source>
        <dbReference type="SAM" id="MobiDB-lite"/>
    </source>
</evidence>